<comment type="caution">
    <text evidence="6">The sequence shown here is derived from an EMBL/GenBank/DDBJ whole genome shotgun (WGS) entry which is preliminary data.</text>
</comment>
<feature type="compositionally biased region" description="Polar residues" evidence="4">
    <location>
        <begin position="1739"/>
        <end position="1749"/>
    </location>
</feature>
<reference evidence="6" key="1">
    <citation type="journal article" date="2021" name="Proc. Natl. Acad. Sci. U.S.A.">
        <title>Three genomes in the algal genus Volvox reveal the fate of a haploid sex-determining region after a transition to homothallism.</title>
        <authorList>
            <person name="Yamamoto K."/>
            <person name="Hamaji T."/>
            <person name="Kawai-Toyooka H."/>
            <person name="Matsuzaki R."/>
            <person name="Takahashi F."/>
            <person name="Nishimura Y."/>
            <person name="Kawachi M."/>
            <person name="Noguchi H."/>
            <person name="Minakuchi Y."/>
            <person name="Umen J.G."/>
            <person name="Toyoda A."/>
            <person name="Nozaki H."/>
        </authorList>
    </citation>
    <scope>NUCLEOTIDE SEQUENCE</scope>
    <source>
        <strain evidence="7">NIES-3785</strain>
        <strain evidence="6">NIES-3786</strain>
    </source>
</reference>
<feature type="region of interest" description="Disordered" evidence="4">
    <location>
        <begin position="333"/>
        <end position="358"/>
    </location>
</feature>
<evidence type="ECO:0000259" key="5">
    <source>
        <dbReference type="PROSITE" id="PS51141"/>
    </source>
</evidence>
<keyword evidence="3" id="KW-0862">Zinc</keyword>
<sequence>MDNNRQKQIFATSEQPGAEQPSDEHHASGFQGPQQRHQPSTQDGEARPQSSAPVAPVITDVVGNRCQADGCMADLSGLRRYFRRYHVCETHIRSQSVQIGGRGVRFCDQCSTFHPLDFFDGQRRTCRDKLEQNRLKRRIRKAQNAGQQGHATAAALAAVAAGAVPGGGAQQSDDADSDDQPGGMPFDGDDAPMLRAQGGRNVARKRQSGISAPAARRQQPAPRQSAGPDVTTALKAQPLNAGHQGRAESQSPESEVEEGGRRTPGSGCGPRDDTARGAMEVTTEATAARISASNPRVRPGEPTGFASDWPRVNHHDLRDQEHLQAAYGTVRNSGMYSPRSQPEHLGPQGPPVLRSQPFKGQYVPPYPQQHPQSLPTGNWDIATGGALALERLTQPATQGTWRQHGGSMPNLPQEPSKSPTLWPPAGENRSTWHSVPAAALPTSGTQSDSHMLTERALRDGAGRLTAGPPVSNAGYEVQPPALQATNGVGFHLPNNVSGSEAGFGGSVGHLGRMAGRLIPHMPRTSQPGPEPISPATLAMPSAGGSGGIDLLPGTDGLTPAQQAALRLQLEAGLLPPSRNLVGSSQPQSQAGTNVQKQWMAAPLDAQQQLLHRQDPTSYGMSGSGAQGAATWTGNGMTPQGGLWTPSQRPHFAPAHVVGAVTGTATTGLFSVGPQATLGDRRGSAGSSVYTADEEAHAMCLNEQEVSSLAMEAVAVAAGVHGGTQQQPIEEAPSLLNTQSFKEDIDRDNVKALMWETRHREQQQQQVQIVVSIPNHQQRLQAFQGEQRVTLLDHIQQEEGQRYFKLLQQHPHQQQPSLLQQHMREQGLQNNANFGGGDSWRAAPQQAVQSQPQTQSCHQNVPTNPFGLVYEQQRLTVSNTYPLSVFHMQGPDDLDADTDYPHLQLEQGNAAGVRTVGQGASSKATTVAQPPSLGGGGALAAAPCPPSPGPRPQHAWPGASGVWGSASSNAGAPQPSFEAPPPQQPEGPSAVQQLGNSLAGVAPSDQELILSTLMKFAAHPPRAATTGQERGSIGLPPPRDGQGRGYDPASGTVSGNMYALQQDRHAAPQQQVSQSATVEFISRQDAVRYNPKPNIVPDGTQQVALGDNGLQPIDSVAIMDMLSDGRGSLQLLDSVDFAQMHDLRPNTIPAMASAECGAAGVQGGPPTPPPHGGDGFAGCHGGIGRAPVEEDRWMASSSDSQTVGPSWRQLGRNVEHYMNGGEWMSLPARDGLRAWERQQPQQQERNAPYNALLSGERFMQQQQPNPQQQQPPSYRTQSWSQQQPEDLSEGCRPHAMYGHPCNTDGGLFTGPGRGAGEQNMSHVALKLSHAHPDSLPPDLVQRMQDMLRGGGAAVLPPTLREGCVEVLIEVLHSCSTSELCKKLFHLPEFDGPNCASLNHAASAAISASEQLRAWVGAEVFDTCERVTMQLLGGPVLDCMVGALPKLMLWETAMHQAGLGFAVDWPDVLTLHAGPPVLVADAVKAQEIQAHGPAELGSRPEVVQLNVRIAGGACSLGTVEAVTVFPEGRAVVSAVDRAEEAICPEFWQQPSAARTPSSYAAHTVPQIPIAPAADVEVQLLPDLSQPEVHGDNTFAFASATRSAGLPNNTQGPSLPQRMGSPAGTANVTGPPCFAVVASKEGNTDASKSFGWDSHAHCINATATEPAGAPPSRKAVAETGELLRSCFLMAPLPSSQPSSPITALQRLPTQQHRLHGCTSGLLTRGLVGGLPTQREQDEQQDSPRQTEQQQQLIHLRSRSKSDDGTIPWGRSSNQVRRAVSAPPRVLVPPPKSKSLNLQLSARRRVMPACTGGNIALVSAAVVAGYTRGVDVLSGRVSLCSTATLTTAMTLHEKLSCRSSSTALTNATTLYDRMSLRSEWSCISTLTSFGGVPGNTGIAGGSSCSGGGAALFTAASRTCEPLLPSTVTGTLGDLEQARRLGTFIGIDIISGNSPAAPSGGLSMADGSPRDNGSATCCKPMPSQPAALLAEAAGDTVVDQHSHSRRNLSQTCEHPSFKVLLPESASDDDGSGNELTAPTPRLARAPAVFPSSMAAAAAAAVAAVGQVAVAPARLCNGSGDPRDHEHRVSTGHRPADLKSSLQLLRLRLPVLPRAGLVLLEATGGHAVASCWPLLVVETAAQQEELVALWRELTGKGQADAWRGLAADLGLVLGILPRRAPACELDLTHGTGLVPREADSTAAQQSVVPSVPVLADHKPEAATADTRPVRASDSELSTVASGDPAAYGEGDADNRHDAALAWQLRPTLAVAANWTQGNQDRPYCDSLRSVESAYQESWGTFATQQSAVSEQRMCPSPSRGATLASTSSGGSGSGGKKIRCGNSSNSSSSDSDCSTLDAVDPELRDIAALVVGCSGIVDDAEHPSTAPACAARISPAAILEGISAFGHCPVATDSGAHNGESVHPLPSVNCVCVQQRDEPSLASDLGSECDADADIEDDPSVVAVTKYLAGLRAMDDAREDNIELARRENNDADLDGEAGLDGNDYNDLPTAAAASAGALVGKMAVAHGNEDRGKRGSQAPGTAGTLKSSVLPPAAAVGLSNEARAALQAAVSRLRSRVEERRTPALWELLARVEAKDEMELGNGPGVVLAVAAPACPTTSASS</sequence>
<dbReference type="EMBL" id="BNCP01000016">
    <property type="protein sequence ID" value="GIL79681.1"/>
    <property type="molecule type" value="Genomic_DNA"/>
</dbReference>
<feature type="region of interest" description="Disordered" evidence="4">
    <location>
        <begin position="1020"/>
        <end position="1053"/>
    </location>
</feature>
<keyword evidence="8" id="KW-1185">Reference proteome</keyword>
<feature type="region of interest" description="Disordered" evidence="4">
    <location>
        <begin position="1722"/>
        <end position="1786"/>
    </location>
</feature>
<feature type="compositionally biased region" description="Polar residues" evidence="4">
    <location>
        <begin position="1272"/>
        <end position="1284"/>
    </location>
</feature>
<feature type="compositionally biased region" description="Polar residues" evidence="4">
    <location>
        <begin position="917"/>
        <end position="926"/>
    </location>
</feature>
<dbReference type="Proteomes" id="UP000722791">
    <property type="component" value="Unassembled WGS sequence"/>
</dbReference>
<feature type="compositionally biased region" description="Low complexity" evidence="4">
    <location>
        <begin position="1259"/>
        <end position="1271"/>
    </location>
</feature>
<dbReference type="Gene3D" id="4.10.1100.10">
    <property type="entry name" value="Transcription factor, SBP-box domain"/>
    <property type="match status" value="1"/>
</dbReference>
<dbReference type="Proteomes" id="UP000747110">
    <property type="component" value="Unassembled WGS sequence"/>
</dbReference>
<dbReference type="GO" id="GO:0005634">
    <property type="term" value="C:nucleus"/>
    <property type="evidence" value="ECO:0007669"/>
    <property type="project" value="InterPro"/>
</dbReference>
<feature type="compositionally biased region" description="Polar residues" evidence="4">
    <location>
        <begin position="31"/>
        <end position="52"/>
    </location>
</feature>
<feature type="compositionally biased region" description="Low complexity" evidence="4">
    <location>
        <begin position="2336"/>
        <end position="2348"/>
    </location>
</feature>
<name>A0A8J4CBU9_9CHLO</name>
<dbReference type="InterPro" id="IPR044817">
    <property type="entry name" value="SBP-like"/>
</dbReference>
<evidence type="ECO:0000313" key="8">
    <source>
        <dbReference type="Proteomes" id="UP000747110"/>
    </source>
</evidence>
<feature type="region of interest" description="Disordered" evidence="4">
    <location>
        <begin position="2522"/>
        <end position="2542"/>
    </location>
</feature>
<dbReference type="InterPro" id="IPR036893">
    <property type="entry name" value="SBP_sf"/>
</dbReference>
<evidence type="ECO:0000256" key="1">
    <source>
        <dbReference type="ARBA" id="ARBA00022723"/>
    </source>
</evidence>
<feature type="region of interest" description="Disordered" evidence="4">
    <location>
        <begin position="396"/>
        <end position="428"/>
    </location>
</feature>
<feature type="compositionally biased region" description="Polar residues" evidence="4">
    <location>
        <begin position="1"/>
        <end position="15"/>
    </location>
</feature>
<dbReference type="EMBL" id="BNCQ01000027">
    <property type="protein sequence ID" value="GIM08291.1"/>
    <property type="molecule type" value="Genomic_DNA"/>
</dbReference>
<dbReference type="Pfam" id="PF03110">
    <property type="entry name" value="SBP"/>
    <property type="match status" value="1"/>
</dbReference>
<feature type="domain" description="SBP-type" evidence="5">
    <location>
        <begin position="63"/>
        <end position="140"/>
    </location>
</feature>
<gene>
    <name evidence="6" type="ORF">Vretifemale_8976</name>
    <name evidence="7" type="ORF">Vretimale_12261</name>
</gene>
<dbReference type="PANTHER" id="PTHR31251:SF169">
    <property type="entry name" value="SQUAMOSA PROMOTER-BINDING-LIKE PROTEIN 8"/>
    <property type="match status" value="1"/>
</dbReference>
<feature type="region of interest" description="Disordered" evidence="4">
    <location>
        <begin position="829"/>
        <end position="858"/>
    </location>
</feature>
<feature type="region of interest" description="Disordered" evidence="4">
    <location>
        <begin position="164"/>
        <end position="311"/>
    </location>
</feature>
<dbReference type="GO" id="GO:0003677">
    <property type="term" value="F:DNA binding"/>
    <property type="evidence" value="ECO:0007669"/>
    <property type="project" value="InterPro"/>
</dbReference>
<feature type="compositionally biased region" description="Low complexity" evidence="4">
    <location>
        <begin position="2312"/>
        <end position="2322"/>
    </location>
</feature>
<feature type="region of interest" description="Disordered" evidence="4">
    <location>
        <begin position="2212"/>
        <end position="2246"/>
    </location>
</feature>
<feature type="region of interest" description="Disordered" evidence="4">
    <location>
        <begin position="2302"/>
        <end position="2349"/>
    </location>
</feature>
<evidence type="ECO:0000313" key="7">
    <source>
        <dbReference type="EMBL" id="GIM08291.1"/>
    </source>
</evidence>
<dbReference type="PROSITE" id="PS51141">
    <property type="entry name" value="ZF_SBP"/>
    <property type="match status" value="1"/>
</dbReference>
<protein>
    <recommendedName>
        <fullName evidence="5">SBP-type domain-containing protein</fullName>
    </recommendedName>
</protein>
<feature type="compositionally biased region" description="Polar residues" evidence="4">
    <location>
        <begin position="1599"/>
        <end position="1611"/>
    </location>
</feature>
<evidence type="ECO:0000313" key="6">
    <source>
        <dbReference type="EMBL" id="GIL79681.1"/>
    </source>
</evidence>
<organism evidence="6 8">
    <name type="scientific">Volvox reticuliferus</name>
    <dbReference type="NCBI Taxonomy" id="1737510"/>
    <lineage>
        <taxon>Eukaryota</taxon>
        <taxon>Viridiplantae</taxon>
        <taxon>Chlorophyta</taxon>
        <taxon>core chlorophytes</taxon>
        <taxon>Chlorophyceae</taxon>
        <taxon>CS clade</taxon>
        <taxon>Chlamydomonadales</taxon>
        <taxon>Volvocaceae</taxon>
        <taxon>Volvox</taxon>
    </lineage>
</organism>
<feature type="compositionally biased region" description="Low complexity" evidence="4">
    <location>
        <begin position="211"/>
        <end position="226"/>
    </location>
</feature>
<dbReference type="InterPro" id="IPR004333">
    <property type="entry name" value="SBP_dom"/>
</dbReference>
<proteinExistence type="predicted"/>
<feature type="region of interest" description="Disordered" evidence="4">
    <location>
        <begin position="1258"/>
        <end position="1289"/>
    </location>
</feature>
<accession>A0A8J4CBU9</accession>
<dbReference type="PANTHER" id="PTHR31251">
    <property type="entry name" value="SQUAMOSA PROMOTER-BINDING-LIKE PROTEIN 4"/>
    <property type="match status" value="1"/>
</dbReference>
<evidence type="ECO:0000256" key="3">
    <source>
        <dbReference type="ARBA" id="ARBA00022833"/>
    </source>
</evidence>
<dbReference type="GO" id="GO:0008270">
    <property type="term" value="F:zinc ion binding"/>
    <property type="evidence" value="ECO:0007669"/>
    <property type="project" value="UniProtKB-KW"/>
</dbReference>
<feature type="compositionally biased region" description="Low complexity" evidence="4">
    <location>
        <begin position="841"/>
        <end position="855"/>
    </location>
</feature>
<keyword evidence="1" id="KW-0479">Metal-binding</keyword>
<feature type="region of interest" description="Disordered" evidence="4">
    <location>
        <begin position="1"/>
        <end position="52"/>
    </location>
</feature>
<keyword evidence="2" id="KW-0863">Zinc-finger</keyword>
<dbReference type="OrthoDB" id="536879at2759"/>
<evidence type="ECO:0000256" key="4">
    <source>
        <dbReference type="SAM" id="MobiDB-lite"/>
    </source>
</evidence>
<feature type="region of interest" description="Disordered" evidence="4">
    <location>
        <begin position="912"/>
        <end position="990"/>
    </location>
</feature>
<dbReference type="SUPFAM" id="SSF103612">
    <property type="entry name" value="SBT domain"/>
    <property type="match status" value="1"/>
</dbReference>
<evidence type="ECO:0000256" key="2">
    <source>
        <dbReference type="ARBA" id="ARBA00022771"/>
    </source>
</evidence>
<feature type="region of interest" description="Disordered" evidence="4">
    <location>
        <begin position="1599"/>
        <end position="1620"/>
    </location>
</feature>